<dbReference type="Proteomes" id="UP000006238">
    <property type="component" value="Unassembled WGS sequence"/>
</dbReference>
<dbReference type="eggNOG" id="ENOG5032U0T">
    <property type="taxonomic scope" value="Bacteria"/>
</dbReference>
<gene>
    <name evidence="3" type="ORF">BUTYVIB_00827</name>
</gene>
<proteinExistence type="predicted"/>
<dbReference type="HOGENOM" id="CLU_137259_0_0_9"/>
<evidence type="ECO:0000313" key="4">
    <source>
        <dbReference type="Proteomes" id="UP000006238"/>
    </source>
</evidence>
<feature type="chain" id="PRO_5003063234" description="PrcB C-terminal domain-containing protein" evidence="1">
    <location>
        <begin position="24"/>
        <end position="133"/>
    </location>
</feature>
<dbReference type="PROSITE" id="PS51257">
    <property type="entry name" value="PROKAR_LIPOPROTEIN"/>
    <property type="match status" value="1"/>
</dbReference>
<keyword evidence="1" id="KW-0732">Signal</keyword>
<name>D4RYC2_9FIRM</name>
<dbReference type="EMBL" id="ABWN01000022">
    <property type="protein sequence ID" value="EFF69022.1"/>
    <property type="molecule type" value="Genomic_DNA"/>
</dbReference>
<dbReference type="GeneID" id="98917227"/>
<sequence>MKKLVFIFALLVMVFTGCSGKSAKNEDRTDMDFTVVPREDMPDEIKGIIEEKQSGEFTMSYGMDGYLYIMRGYGTMPTGGYSIRVDSLAETSDEIFFHTTLVGPQASEPVNKMKTCPYIVVKIEYTDKKIVFE</sequence>
<dbReference type="InterPro" id="IPR025748">
    <property type="entry name" value="PrcB_C_dom"/>
</dbReference>
<keyword evidence="4" id="KW-1185">Reference proteome</keyword>
<dbReference type="AlphaFoldDB" id="D4RYC2"/>
<dbReference type="STRING" id="45851.BHV86_01945"/>
<accession>D4RYC2</accession>
<dbReference type="Pfam" id="PF14343">
    <property type="entry name" value="PrcB_C"/>
    <property type="match status" value="1"/>
</dbReference>
<evidence type="ECO:0000313" key="3">
    <source>
        <dbReference type="EMBL" id="EFF69022.1"/>
    </source>
</evidence>
<evidence type="ECO:0000259" key="2">
    <source>
        <dbReference type="Pfam" id="PF14343"/>
    </source>
</evidence>
<organism evidence="3 4">
    <name type="scientific">Eshraghiella crossota DSM 2876</name>
    <dbReference type="NCBI Taxonomy" id="511680"/>
    <lineage>
        <taxon>Bacteria</taxon>
        <taxon>Bacillati</taxon>
        <taxon>Bacillota</taxon>
        <taxon>Clostridia</taxon>
        <taxon>Lachnospirales</taxon>
        <taxon>Lachnospiraceae</taxon>
        <taxon>Eshraghiella</taxon>
    </lineage>
</organism>
<feature type="domain" description="PrcB C-terminal" evidence="2">
    <location>
        <begin position="67"/>
        <end position="124"/>
    </location>
</feature>
<protein>
    <recommendedName>
        <fullName evidence="2">PrcB C-terminal domain-containing protein</fullName>
    </recommendedName>
</protein>
<feature type="signal peptide" evidence="1">
    <location>
        <begin position="1"/>
        <end position="23"/>
    </location>
</feature>
<evidence type="ECO:0000256" key="1">
    <source>
        <dbReference type="SAM" id="SignalP"/>
    </source>
</evidence>
<dbReference type="RefSeq" id="WP_005601961.1">
    <property type="nucleotide sequence ID" value="NZ_GG663521.1"/>
</dbReference>
<comment type="caution">
    <text evidence="3">The sequence shown here is derived from an EMBL/GenBank/DDBJ whole genome shotgun (WGS) entry which is preliminary data.</text>
</comment>
<reference evidence="3 4" key="1">
    <citation type="submission" date="2010-02" db="EMBL/GenBank/DDBJ databases">
        <authorList>
            <person name="Weinstock G."/>
            <person name="Sodergren E."/>
            <person name="Clifton S."/>
            <person name="Fulton L."/>
            <person name="Fulton B."/>
            <person name="Courtney L."/>
            <person name="Fronick C."/>
            <person name="Harrison M."/>
            <person name="Strong C."/>
            <person name="Farmer C."/>
            <person name="Delahaunty K."/>
            <person name="Markovic C."/>
            <person name="Hall O."/>
            <person name="Minx P."/>
            <person name="Tomlinson C."/>
            <person name="Mitreva M."/>
            <person name="Nelson J."/>
            <person name="Hou S."/>
            <person name="Wollam A."/>
            <person name="Pepin K.H."/>
            <person name="Johnson M."/>
            <person name="Bhonagiri V."/>
            <person name="Zhang X."/>
            <person name="Suruliraj S."/>
            <person name="Warren W."/>
            <person name="Chinwalla A."/>
            <person name="Mardis E.R."/>
            <person name="Wilson R.K."/>
        </authorList>
    </citation>
    <scope>NUCLEOTIDE SEQUENCE [LARGE SCALE GENOMIC DNA]</scope>
    <source>
        <strain evidence="3 4">DSM 2876</strain>
    </source>
</reference>